<keyword evidence="2" id="KW-1185">Reference proteome</keyword>
<reference evidence="1 2" key="1">
    <citation type="submission" date="2015-03" db="EMBL/GenBank/DDBJ databases">
        <title>Draft genome of the nematode, Opisthorchis viverrini.</title>
        <authorList>
            <person name="Mitreva M."/>
        </authorList>
    </citation>
    <scope>NUCLEOTIDE SEQUENCE [LARGE SCALE GENOMIC DNA]</scope>
    <source>
        <strain evidence="1">Khon Kaen</strain>
    </source>
</reference>
<organism evidence="1 2">
    <name type="scientific">Opisthorchis viverrini</name>
    <name type="common">Southeast Asian liver fluke</name>
    <dbReference type="NCBI Taxonomy" id="6198"/>
    <lineage>
        <taxon>Eukaryota</taxon>
        <taxon>Metazoa</taxon>
        <taxon>Spiralia</taxon>
        <taxon>Lophotrochozoa</taxon>
        <taxon>Platyhelminthes</taxon>
        <taxon>Trematoda</taxon>
        <taxon>Digenea</taxon>
        <taxon>Opisthorchiida</taxon>
        <taxon>Opisthorchiata</taxon>
        <taxon>Opisthorchiidae</taxon>
        <taxon>Opisthorchis</taxon>
    </lineage>
</organism>
<protein>
    <submittedName>
        <fullName evidence="1">Uncharacterized protein</fullName>
    </submittedName>
</protein>
<dbReference type="AlphaFoldDB" id="A0A1S8WTQ7"/>
<accession>A0A1S8WTQ7</accession>
<gene>
    <name evidence="1" type="ORF">X801_06357</name>
</gene>
<dbReference type="EMBL" id="KV894882">
    <property type="protein sequence ID" value="OON17801.1"/>
    <property type="molecule type" value="Genomic_DNA"/>
</dbReference>
<dbReference type="Proteomes" id="UP000243686">
    <property type="component" value="Unassembled WGS sequence"/>
</dbReference>
<proteinExistence type="predicted"/>
<evidence type="ECO:0000313" key="2">
    <source>
        <dbReference type="Proteomes" id="UP000243686"/>
    </source>
</evidence>
<sequence>MDPFDRLWRTALDFDTCNKNWLQAPYHTLSAYEIEAHVSEMYKTMHKLTKVFVDLPGPSKVAQKMKALGGSFIS</sequence>
<evidence type="ECO:0000313" key="1">
    <source>
        <dbReference type="EMBL" id="OON17801.1"/>
    </source>
</evidence>
<name>A0A1S8WTQ7_OPIVI</name>